<protein>
    <submittedName>
        <fullName evidence="1">Uncharacterized protein</fullName>
    </submittedName>
</protein>
<sequence>MGMKCSFLVASTSDPAAQLKALPQLDIAASDALATKILGKRSWGRSRRAHRSGDLANDVYPRFDEVAVGVYGDVTIVAYEDAADWVSSAVPAWGAPLLERGDVDVFILHSVVDMGVFTFWRNREVIRSFGGAEQEVIVDDGARLPFEQHVVEDDTFEWVTELAILDRLGYCYEGPRTPDAIDPATVPLLVYR</sequence>
<organism evidence="1 2">
    <name type="scientific">Tsukamurella strandjordii</name>
    <dbReference type="NCBI Taxonomy" id="147577"/>
    <lineage>
        <taxon>Bacteria</taxon>
        <taxon>Bacillati</taxon>
        <taxon>Actinomycetota</taxon>
        <taxon>Actinomycetes</taxon>
        <taxon>Mycobacteriales</taxon>
        <taxon>Tsukamurellaceae</taxon>
        <taxon>Tsukamurella</taxon>
    </lineage>
</organism>
<dbReference type="EMBL" id="JAUTIX010000006">
    <property type="protein sequence ID" value="MDP0399394.1"/>
    <property type="molecule type" value="Genomic_DNA"/>
</dbReference>
<dbReference type="RefSeq" id="WP_220655713.1">
    <property type="nucleotide sequence ID" value="NZ_BAAAII010000001.1"/>
</dbReference>
<name>A0AA90NRE2_9ACTN</name>
<dbReference type="Pfam" id="PF21997">
    <property type="entry name" value="DUF6928"/>
    <property type="match status" value="1"/>
</dbReference>
<dbReference type="Proteomes" id="UP001178281">
    <property type="component" value="Unassembled WGS sequence"/>
</dbReference>
<proteinExistence type="predicted"/>
<gene>
    <name evidence="1" type="ORF">Q7X28_15825</name>
</gene>
<accession>A0AA90NRE2</accession>
<dbReference type="InterPro" id="IPR053847">
    <property type="entry name" value="DUF6928"/>
</dbReference>
<dbReference type="AlphaFoldDB" id="A0AA90NRE2"/>
<comment type="caution">
    <text evidence="1">The sequence shown here is derived from an EMBL/GenBank/DDBJ whole genome shotgun (WGS) entry which is preliminary data.</text>
</comment>
<evidence type="ECO:0000313" key="2">
    <source>
        <dbReference type="Proteomes" id="UP001178281"/>
    </source>
</evidence>
<reference evidence="1" key="1">
    <citation type="submission" date="2023-08" db="EMBL/GenBank/DDBJ databases">
        <title>The draft genome of Tsukamurella strandjordii strain 050030.</title>
        <authorList>
            <person name="Zhao F."/>
            <person name="Feng Y."/>
            <person name="Zong Z."/>
        </authorList>
    </citation>
    <scope>NUCLEOTIDE SEQUENCE</scope>
    <source>
        <strain evidence="1">050030</strain>
    </source>
</reference>
<keyword evidence="2" id="KW-1185">Reference proteome</keyword>
<evidence type="ECO:0000313" key="1">
    <source>
        <dbReference type="EMBL" id="MDP0399394.1"/>
    </source>
</evidence>